<feature type="binding site" evidence="4">
    <location>
        <position position="10"/>
    </location>
    <ligand>
        <name>Mg(2+)</name>
        <dbReference type="ChEBI" id="CHEBI:18420"/>
    </ligand>
</feature>
<comment type="caution">
    <text evidence="6">The sequence shown here is derived from an EMBL/GenBank/DDBJ whole genome shotgun (WGS) entry which is preliminary data.</text>
</comment>
<evidence type="ECO:0000256" key="4">
    <source>
        <dbReference type="PIRSR" id="PIRSR610972-3"/>
    </source>
</evidence>
<dbReference type="SFLD" id="SFLDF00046">
    <property type="entry name" value="beta-phosphoglucomutase"/>
    <property type="match status" value="1"/>
</dbReference>
<reference evidence="6" key="2">
    <citation type="submission" date="2020-09" db="EMBL/GenBank/DDBJ databases">
        <authorList>
            <person name="Sun Q."/>
            <person name="Kim S."/>
        </authorList>
    </citation>
    <scope>NUCLEOTIDE SEQUENCE</scope>
    <source>
        <strain evidence="6">KCTC 32501</strain>
    </source>
</reference>
<dbReference type="SFLD" id="SFLDS00003">
    <property type="entry name" value="Haloacid_Dehalogenase"/>
    <property type="match status" value="1"/>
</dbReference>
<dbReference type="PANTHER" id="PTHR43481">
    <property type="entry name" value="FRUCTOSE-1-PHOSPHATE PHOSPHATASE"/>
    <property type="match status" value="1"/>
</dbReference>
<feature type="binding site" evidence="4">
    <location>
        <position position="171"/>
    </location>
    <ligand>
        <name>Mg(2+)</name>
        <dbReference type="ChEBI" id="CHEBI:18420"/>
    </ligand>
</feature>
<evidence type="ECO:0000256" key="5">
    <source>
        <dbReference type="PIRSR" id="PIRSR610972-4"/>
    </source>
</evidence>
<dbReference type="InterPro" id="IPR023214">
    <property type="entry name" value="HAD_sf"/>
</dbReference>
<feature type="binding site" evidence="3">
    <location>
        <position position="53"/>
    </location>
    <ligand>
        <name>substrate</name>
    </ligand>
</feature>
<dbReference type="Gene3D" id="3.40.50.1000">
    <property type="entry name" value="HAD superfamily/HAD-like"/>
    <property type="match status" value="1"/>
</dbReference>
<evidence type="ECO:0000313" key="7">
    <source>
        <dbReference type="Proteomes" id="UP000614287"/>
    </source>
</evidence>
<feature type="active site" description="Proton donor/acceptor" evidence="2">
    <location>
        <position position="10"/>
    </location>
</feature>
<dbReference type="PRINTS" id="PR00413">
    <property type="entry name" value="HADHALOGNASE"/>
</dbReference>
<dbReference type="SUPFAM" id="SSF56784">
    <property type="entry name" value="HAD-like"/>
    <property type="match status" value="1"/>
</dbReference>
<dbReference type="NCBIfam" id="TIGR01509">
    <property type="entry name" value="HAD-SF-IA-v3"/>
    <property type="match status" value="1"/>
</dbReference>
<dbReference type="EMBL" id="BMZG01000005">
    <property type="protein sequence ID" value="GHA71421.1"/>
    <property type="molecule type" value="Genomic_DNA"/>
</dbReference>
<dbReference type="SFLD" id="SFLDG01135">
    <property type="entry name" value="C1.5.6:_HAD__Beta-PGM__Phospha"/>
    <property type="match status" value="1"/>
</dbReference>
<evidence type="ECO:0000313" key="6">
    <source>
        <dbReference type="EMBL" id="GHA71421.1"/>
    </source>
</evidence>
<feature type="binding site" evidence="3">
    <location>
        <begin position="115"/>
        <end position="119"/>
    </location>
    <ligand>
        <name>substrate</name>
    </ligand>
</feature>
<dbReference type="Gene3D" id="1.10.150.240">
    <property type="entry name" value="Putative phosphatase, domain 2"/>
    <property type="match status" value="1"/>
</dbReference>
<feature type="binding site" evidence="3">
    <location>
        <position position="146"/>
    </location>
    <ligand>
        <name>substrate</name>
    </ligand>
</feature>
<dbReference type="GO" id="GO:0000287">
    <property type="term" value="F:magnesium ion binding"/>
    <property type="evidence" value="ECO:0007669"/>
    <property type="project" value="InterPro"/>
</dbReference>
<dbReference type="InterPro" id="IPR010972">
    <property type="entry name" value="Beta-PGM"/>
</dbReference>
<organism evidence="6 7">
    <name type="scientific">Formosimonas limnophila</name>
    <dbReference type="NCBI Taxonomy" id="1384487"/>
    <lineage>
        <taxon>Bacteria</taxon>
        <taxon>Pseudomonadati</taxon>
        <taxon>Pseudomonadota</taxon>
        <taxon>Betaproteobacteria</taxon>
        <taxon>Burkholderiales</taxon>
        <taxon>Burkholderiaceae</taxon>
        <taxon>Formosimonas</taxon>
    </lineage>
</organism>
<feature type="binding site" evidence="3">
    <location>
        <begin position="10"/>
        <end position="12"/>
    </location>
    <ligand>
        <name>substrate</name>
    </ligand>
</feature>
<feature type="active site" description="Proton donor/acceptor" evidence="2">
    <location>
        <position position="12"/>
    </location>
</feature>
<dbReference type="InterPro" id="IPR051806">
    <property type="entry name" value="HAD-like_SPP"/>
</dbReference>
<comment type="cofactor">
    <cofactor evidence="4">
        <name>Mg(2+)</name>
        <dbReference type="ChEBI" id="CHEBI:18420"/>
    </cofactor>
    <text evidence="4">Binds 2 magnesium ions per subunit.</text>
</comment>
<keyword evidence="7" id="KW-1185">Reference proteome</keyword>
<comment type="similarity">
    <text evidence="1">Belongs to the HAD-like hydrolase superfamily. CbbY/CbbZ/Gph/YieH family.</text>
</comment>
<dbReference type="InterPro" id="IPR036412">
    <property type="entry name" value="HAD-like_sf"/>
</dbReference>
<dbReference type="Proteomes" id="UP000614287">
    <property type="component" value="Unassembled WGS sequence"/>
</dbReference>
<keyword evidence="4" id="KW-0479">Metal-binding</keyword>
<dbReference type="Pfam" id="PF00702">
    <property type="entry name" value="Hydrolase"/>
    <property type="match status" value="1"/>
</dbReference>
<sequence length="217" mass="23259">MSQIQAFVFDLDGVITDTAKFHFIAWQKLAQRLGFDIDHEFNERLKGVGRMDSLNLILQHGGVILTDEQKDKEAAQKNDEYVELIADMSAADLLPGAREALESVRGAGLKTALASASKNAPAILARLGISDLFDTVVDANLVVNGKPDPEIFLKAAAQLGVSPNACIGVEDAVAGVQSIKNAGMYAIGIGDARVLTRADAVIDGLHQFDVNRFIVKD</sequence>
<keyword evidence="4" id="KW-0460">Magnesium</keyword>
<evidence type="ECO:0000256" key="3">
    <source>
        <dbReference type="PIRSR" id="PIRSR610972-2"/>
    </source>
</evidence>
<gene>
    <name evidence="6" type="primary">pgmB</name>
    <name evidence="6" type="ORF">GCM10009007_10290</name>
</gene>
<protein>
    <submittedName>
        <fullName evidence="6">Beta-phosphoglucomutase</fullName>
    </submittedName>
</protein>
<dbReference type="RefSeq" id="WP_189492639.1">
    <property type="nucleotide sequence ID" value="NZ_BMZG01000005.1"/>
</dbReference>
<name>A0A8J3CGT3_9BURK</name>
<proteinExistence type="inferred from homology"/>
<dbReference type="InterPro" id="IPR006439">
    <property type="entry name" value="HAD-SF_hydro_IA"/>
</dbReference>
<evidence type="ECO:0000256" key="1">
    <source>
        <dbReference type="ARBA" id="ARBA00006171"/>
    </source>
</evidence>
<dbReference type="CDD" id="cd02598">
    <property type="entry name" value="HAD_BPGM"/>
    <property type="match status" value="1"/>
</dbReference>
<feature type="site" description="Important for catalytic activity and assists the phosphoryl transfer reaction to Asp8 by balancing charge and orienting the reacting groups" evidence="5">
    <location>
        <position position="146"/>
    </location>
</feature>
<feature type="binding site" evidence="3">
    <location>
        <position position="26"/>
    </location>
    <ligand>
        <name>substrate</name>
    </ligand>
</feature>
<feature type="site" description="Important for catalytic activity and assists the phosphoryl transfer reaction to Asp8 by balancing charge and orienting the reacting groups" evidence="5">
    <location>
        <position position="115"/>
    </location>
</feature>
<dbReference type="InterPro" id="IPR023198">
    <property type="entry name" value="PGP-like_dom2"/>
</dbReference>
<dbReference type="AlphaFoldDB" id="A0A8J3CGT3"/>
<feature type="binding site" evidence="4">
    <location>
        <position position="12"/>
    </location>
    <ligand>
        <name>Mg(2+)</name>
        <dbReference type="ChEBI" id="CHEBI:18420"/>
    </ligand>
</feature>
<reference evidence="6" key="1">
    <citation type="journal article" date="2014" name="Int. J. Syst. Evol. Microbiol.">
        <title>Complete genome sequence of Corynebacterium casei LMG S-19264T (=DSM 44701T), isolated from a smear-ripened cheese.</title>
        <authorList>
            <consortium name="US DOE Joint Genome Institute (JGI-PGF)"/>
            <person name="Walter F."/>
            <person name="Albersmeier A."/>
            <person name="Kalinowski J."/>
            <person name="Ruckert C."/>
        </authorList>
    </citation>
    <scope>NUCLEOTIDE SEQUENCE</scope>
    <source>
        <strain evidence="6">KCTC 32501</strain>
    </source>
</reference>
<dbReference type="InterPro" id="IPR010976">
    <property type="entry name" value="B-phosphoglucomutase_hydrolase"/>
</dbReference>
<dbReference type="PANTHER" id="PTHR43481:SF4">
    <property type="entry name" value="GLYCEROL-1-PHOSPHATE PHOSPHOHYDROLASE 1-RELATED"/>
    <property type="match status" value="1"/>
</dbReference>
<feature type="binding site" evidence="3">
    <location>
        <position position="77"/>
    </location>
    <ligand>
        <name>substrate</name>
    </ligand>
</feature>
<dbReference type="NCBIfam" id="TIGR02009">
    <property type="entry name" value="PGMB-YQAB-SF"/>
    <property type="match status" value="1"/>
</dbReference>
<evidence type="ECO:0000256" key="2">
    <source>
        <dbReference type="PIRSR" id="PIRSR610972-1"/>
    </source>
</evidence>
<dbReference type="NCBIfam" id="TIGR01990">
    <property type="entry name" value="bPGM"/>
    <property type="match status" value="1"/>
</dbReference>
<dbReference type="GO" id="GO:0050308">
    <property type="term" value="F:sugar-phosphatase activity"/>
    <property type="evidence" value="ECO:0007669"/>
    <property type="project" value="TreeGrafter"/>
</dbReference>
<dbReference type="GO" id="GO:0008801">
    <property type="term" value="F:beta-phosphoglucomutase activity"/>
    <property type="evidence" value="ECO:0007669"/>
    <property type="project" value="InterPro"/>
</dbReference>
<feature type="binding site" evidence="3">
    <location>
        <begin position="45"/>
        <end position="50"/>
    </location>
    <ligand>
        <name>substrate</name>
    </ligand>
</feature>
<dbReference type="SFLD" id="SFLDG01129">
    <property type="entry name" value="C1.5:_HAD__Beta-PGM__Phosphata"/>
    <property type="match status" value="1"/>
</dbReference>
<accession>A0A8J3CGT3</accession>
<dbReference type="GO" id="GO:0005975">
    <property type="term" value="P:carbohydrate metabolic process"/>
    <property type="evidence" value="ECO:0007669"/>
    <property type="project" value="InterPro"/>
</dbReference>
<feature type="binding site" evidence="4">
    <location>
        <position position="170"/>
    </location>
    <ligand>
        <name>Mg(2+)</name>
        <dbReference type="ChEBI" id="CHEBI:18420"/>
    </ligand>
</feature>